<name>A0AAV8UZU4_9RHOD</name>
<gene>
    <name evidence="2" type="ORF">NDN08_008121</name>
</gene>
<accession>A0AAV8UZU4</accession>
<feature type="region of interest" description="Disordered" evidence="1">
    <location>
        <begin position="112"/>
        <end position="186"/>
    </location>
</feature>
<evidence type="ECO:0000313" key="3">
    <source>
        <dbReference type="Proteomes" id="UP001157974"/>
    </source>
</evidence>
<proteinExistence type="predicted"/>
<reference evidence="2 3" key="1">
    <citation type="journal article" date="2023" name="Nat. Commun.">
        <title>Origin of minicircular mitochondrial genomes in red algae.</title>
        <authorList>
            <person name="Lee Y."/>
            <person name="Cho C.H."/>
            <person name="Lee Y.M."/>
            <person name="Park S.I."/>
            <person name="Yang J.H."/>
            <person name="West J.A."/>
            <person name="Bhattacharya D."/>
            <person name="Yoon H.S."/>
        </authorList>
    </citation>
    <scope>NUCLEOTIDE SEQUENCE [LARGE SCALE GENOMIC DNA]</scope>
    <source>
        <strain evidence="2 3">CCMP1338</strain>
        <tissue evidence="2">Whole cell</tissue>
    </source>
</reference>
<feature type="compositionally biased region" description="Basic and acidic residues" evidence="1">
    <location>
        <begin position="120"/>
        <end position="138"/>
    </location>
</feature>
<feature type="compositionally biased region" description="Low complexity" evidence="1">
    <location>
        <begin position="166"/>
        <end position="176"/>
    </location>
</feature>
<keyword evidence="3" id="KW-1185">Reference proteome</keyword>
<protein>
    <recommendedName>
        <fullName evidence="4">Condensin complex subunit 2</fullName>
    </recommendedName>
</protein>
<dbReference type="AlphaFoldDB" id="A0AAV8UZU4"/>
<organism evidence="2 3">
    <name type="scientific">Rhodosorus marinus</name>
    <dbReference type="NCBI Taxonomy" id="101924"/>
    <lineage>
        <taxon>Eukaryota</taxon>
        <taxon>Rhodophyta</taxon>
        <taxon>Stylonematophyceae</taxon>
        <taxon>Stylonematales</taxon>
        <taxon>Stylonemataceae</taxon>
        <taxon>Rhodosorus</taxon>
    </lineage>
</organism>
<sequence length="275" mass="30400">MGDEFDVSEFLQNEDLGDDNFDFMLGTGAEVSGDMLEVQSSFNSKTDSDTFAKMIEMNVSPAVKTKLETSPVGEFNGELQKDELVMIDQKEDMSVSLMESSEQDVLTMALNGTRASNASGDKDKRLGKDEAPLKRKLSESTINPAKRPKAEDDVMPTPETRVGDVSTSLLSSASGSPKDATTRQDADVLKDNAEVEDSDVLKEDIEIPQARPMLRLQVDEKVTPAVVAAELDRPVEYPSKEEMQATLSCFYDGLLHEEVTENKWQQIIRHQIRTG</sequence>
<dbReference type="Proteomes" id="UP001157974">
    <property type="component" value="Unassembled WGS sequence"/>
</dbReference>
<evidence type="ECO:0000313" key="2">
    <source>
        <dbReference type="EMBL" id="KAJ8908024.1"/>
    </source>
</evidence>
<evidence type="ECO:0000256" key="1">
    <source>
        <dbReference type="SAM" id="MobiDB-lite"/>
    </source>
</evidence>
<comment type="caution">
    <text evidence="2">The sequence shown here is derived from an EMBL/GenBank/DDBJ whole genome shotgun (WGS) entry which is preliminary data.</text>
</comment>
<evidence type="ECO:0008006" key="4">
    <source>
        <dbReference type="Google" id="ProtNLM"/>
    </source>
</evidence>
<dbReference type="EMBL" id="JAMWBK010000002">
    <property type="protein sequence ID" value="KAJ8908024.1"/>
    <property type="molecule type" value="Genomic_DNA"/>
</dbReference>